<accession>A0ABV1RW55</accession>
<dbReference type="RefSeq" id="WP_350413078.1">
    <property type="nucleotide sequence ID" value="NZ_JBEOKT010000012.1"/>
</dbReference>
<dbReference type="PROSITE" id="PS51257">
    <property type="entry name" value="PROKAR_LIPOPROTEIN"/>
    <property type="match status" value="1"/>
</dbReference>
<feature type="signal peptide" evidence="1">
    <location>
        <begin position="1"/>
        <end position="21"/>
    </location>
</feature>
<feature type="domain" description="DUF4397" evidence="2">
    <location>
        <begin position="37"/>
        <end position="154"/>
    </location>
</feature>
<comment type="caution">
    <text evidence="3">The sequence shown here is derived from an EMBL/GenBank/DDBJ whole genome shotgun (WGS) entry which is preliminary data.</text>
</comment>
<dbReference type="Pfam" id="PF14344">
    <property type="entry name" value="DUF4397"/>
    <property type="match status" value="1"/>
</dbReference>
<dbReference type="EMBL" id="JBEOKT010000012">
    <property type="protein sequence ID" value="MER2998624.1"/>
    <property type="molecule type" value="Genomic_DNA"/>
</dbReference>
<sequence length="238" mass="25248">MKKWMRFMVLAVMPAAMLVSCDEDGDDVIPPVQEDEARVMVVHASPDAPGVDLLVDGEKVNTDALNYPNNTGYLTIPAGTRGITVNAAGTSDAVIDRDIDFDKDKSYTIFATGSLGSNDIQPLVLTDDLTAPTTGNAKVRFVHLSPDAPAVDVAVAGDGGAVLFDGQEFREASAFISVPAGTYDLEVRLDADNSVVLPLDGIELQSGMIYTVFARGFVTLPEGNTNALGAQIIMHDME</sequence>
<organism evidence="3 4">
    <name type="scientific">Pontibacter populi</name>
    <dbReference type="NCBI Taxonomy" id="890055"/>
    <lineage>
        <taxon>Bacteria</taxon>
        <taxon>Pseudomonadati</taxon>
        <taxon>Bacteroidota</taxon>
        <taxon>Cytophagia</taxon>
        <taxon>Cytophagales</taxon>
        <taxon>Hymenobacteraceae</taxon>
        <taxon>Pontibacter</taxon>
    </lineage>
</organism>
<reference evidence="3 4" key="1">
    <citation type="submission" date="2024-06" db="EMBL/GenBank/DDBJ databases">
        <title>Pontibacter populi HYL7-15.</title>
        <authorList>
            <person name="Kim M.K."/>
        </authorList>
    </citation>
    <scope>NUCLEOTIDE SEQUENCE [LARGE SCALE GENOMIC DNA]</scope>
    <source>
        <strain evidence="3 4">HYL7-15</strain>
    </source>
</reference>
<gene>
    <name evidence="3" type="ORF">ABS362_13805</name>
</gene>
<protein>
    <submittedName>
        <fullName evidence="3">DUF4397 domain-containing protein</fullName>
    </submittedName>
</protein>
<keyword evidence="4" id="KW-1185">Reference proteome</keyword>
<evidence type="ECO:0000313" key="4">
    <source>
        <dbReference type="Proteomes" id="UP001476807"/>
    </source>
</evidence>
<proteinExistence type="predicted"/>
<evidence type="ECO:0000256" key="1">
    <source>
        <dbReference type="SAM" id="SignalP"/>
    </source>
</evidence>
<evidence type="ECO:0000313" key="3">
    <source>
        <dbReference type="EMBL" id="MER2998624.1"/>
    </source>
</evidence>
<dbReference type="Proteomes" id="UP001476807">
    <property type="component" value="Unassembled WGS sequence"/>
</dbReference>
<dbReference type="InterPro" id="IPR025510">
    <property type="entry name" value="DUF4397"/>
</dbReference>
<name>A0ABV1RW55_9BACT</name>
<evidence type="ECO:0000259" key="2">
    <source>
        <dbReference type="Pfam" id="PF14344"/>
    </source>
</evidence>
<feature type="chain" id="PRO_5046474888" evidence="1">
    <location>
        <begin position="22"/>
        <end position="238"/>
    </location>
</feature>
<keyword evidence="1" id="KW-0732">Signal</keyword>